<sequence length="409" mass="45356">MTVQLHQASLADEEAVSAIGSALRWLATRTNGKPLRFLRHAIEDPTSGSAVALGILAKPSASLSAAAPETRALAVWGLIVEEVGKVGSGYDSRRRNALRAAFRLPPPPGSDTAWKATLEDRFKQLLALPGVFGDPPPTTTAPMHKAWKRAIDRLAFSVEQQLVLLELDGRGWQDRVAIGKTAAKEGSRVRSGGWLDRIPCRRPPSQGAQPVFMERMLVRVVMRRKTAVSRITERVVTACEDGVEGYDVHALTGWTGDLADIPVIAIWNCRLITVPGVCPGDPVLARLRFREKLRRGQWYGFVSEATDDRLDQAREWINVDVDHHGVAAGETDRNGEPVAGLTIQISFDEECLPEACWWYAEQTDHERLRRPPAGDPHLLAIEDGFVQHTFVEPCHPREEYGIVFRWPQL</sequence>
<proteinExistence type="predicted"/>
<dbReference type="RefSeq" id="WP_285994411.1">
    <property type="nucleotide sequence ID" value="NZ_CP127295.1"/>
</dbReference>
<dbReference type="AlphaFoldDB" id="A0A9Y2JHR9"/>
<dbReference type="Proteomes" id="UP001239397">
    <property type="component" value="Chromosome"/>
</dbReference>
<dbReference type="EMBL" id="CP127295">
    <property type="protein sequence ID" value="WIX97924.1"/>
    <property type="molecule type" value="Genomic_DNA"/>
</dbReference>
<accession>A0A9Y2JHR9</accession>
<reference evidence="1 2" key="1">
    <citation type="submission" date="2023-06" db="EMBL/GenBank/DDBJ databases">
        <authorList>
            <person name="Oyuntsetseg B."/>
            <person name="Kim S.B."/>
        </authorList>
    </citation>
    <scope>NUCLEOTIDE SEQUENCE [LARGE SCALE GENOMIC DNA]</scope>
    <source>
        <strain evidence="1 2">4-36</strain>
    </source>
</reference>
<dbReference type="KEGG" id="amog:QRX60_28005"/>
<evidence type="ECO:0000313" key="1">
    <source>
        <dbReference type="EMBL" id="WIX97924.1"/>
    </source>
</evidence>
<organism evidence="1 2">
    <name type="scientific">Amycolatopsis mongoliensis</name>
    <dbReference type="NCBI Taxonomy" id="715475"/>
    <lineage>
        <taxon>Bacteria</taxon>
        <taxon>Bacillati</taxon>
        <taxon>Actinomycetota</taxon>
        <taxon>Actinomycetes</taxon>
        <taxon>Pseudonocardiales</taxon>
        <taxon>Pseudonocardiaceae</taxon>
        <taxon>Amycolatopsis</taxon>
    </lineage>
</organism>
<protein>
    <submittedName>
        <fullName evidence="1">Uncharacterized protein</fullName>
    </submittedName>
</protein>
<gene>
    <name evidence="1" type="ORF">QRX60_28005</name>
</gene>
<keyword evidence="2" id="KW-1185">Reference proteome</keyword>
<name>A0A9Y2JHR9_9PSEU</name>
<evidence type="ECO:0000313" key="2">
    <source>
        <dbReference type="Proteomes" id="UP001239397"/>
    </source>
</evidence>